<feature type="region of interest" description="Disordered" evidence="1">
    <location>
        <begin position="30"/>
        <end position="49"/>
    </location>
</feature>
<dbReference type="OrthoDB" id="2525787at2759"/>
<feature type="chain" id="PRO_5035471092" evidence="2">
    <location>
        <begin position="27"/>
        <end position="208"/>
    </location>
</feature>
<proteinExistence type="predicted"/>
<sequence>MLLYRLSSLVTLGSLSLSLFPVPISAEVVSASSSSSSSTQPNASKHRYESHATTGDLVCRPFGECEPCPQDELHRPYCHPYGNRRLVHCIPHSHLASNPSHPDLNSASTDETGNHHINETITENAPHVIGIGNQEGKVDVAGKGGEIPAWESCGKVVALERAGYGEFVTTNTLFLIVSLFILMLRANKLAAVQYRALAAKIGIGGSIV</sequence>
<dbReference type="EMBL" id="JABELV010000004">
    <property type="protein sequence ID" value="KAG7575361.1"/>
    <property type="molecule type" value="Genomic_DNA"/>
</dbReference>
<keyword evidence="4" id="KW-1185">Reference proteome</keyword>
<gene>
    <name evidence="3" type="ORF">FFLO_00351</name>
</gene>
<evidence type="ECO:0000313" key="3">
    <source>
        <dbReference type="EMBL" id="KAG7575361.1"/>
    </source>
</evidence>
<keyword evidence="2" id="KW-0732">Signal</keyword>
<name>A0A8K0NTV0_9TREE</name>
<feature type="signal peptide" evidence="2">
    <location>
        <begin position="1"/>
        <end position="26"/>
    </location>
</feature>
<comment type="caution">
    <text evidence="3">The sequence shown here is derived from an EMBL/GenBank/DDBJ whole genome shotgun (WGS) entry which is preliminary data.</text>
</comment>
<dbReference type="Proteomes" id="UP000812966">
    <property type="component" value="Unassembled WGS sequence"/>
</dbReference>
<accession>A0A8K0NTV0</accession>
<evidence type="ECO:0000256" key="2">
    <source>
        <dbReference type="SAM" id="SignalP"/>
    </source>
</evidence>
<organism evidence="3 4">
    <name type="scientific">Filobasidium floriforme</name>
    <dbReference type="NCBI Taxonomy" id="5210"/>
    <lineage>
        <taxon>Eukaryota</taxon>
        <taxon>Fungi</taxon>
        <taxon>Dikarya</taxon>
        <taxon>Basidiomycota</taxon>
        <taxon>Agaricomycotina</taxon>
        <taxon>Tremellomycetes</taxon>
        <taxon>Filobasidiales</taxon>
        <taxon>Filobasidiaceae</taxon>
        <taxon>Filobasidium</taxon>
    </lineage>
</organism>
<reference evidence="3" key="1">
    <citation type="submission" date="2020-04" db="EMBL/GenBank/DDBJ databases">
        <title>Analysis of mating type loci in Filobasidium floriforme.</title>
        <authorList>
            <person name="Nowrousian M."/>
        </authorList>
    </citation>
    <scope>NUCLEOTIDE SEQUENCE</scope>
    <source>
        <strain evidence="3">CBS 6242</strain>
    </source>
</reference>
<dbReference type="AlphaFoldDB" id="A0A8K0NTV0"/>
<evidence type="ECO:0000256" key="1">
    <source>
        <dbReference type="SAM" id="MobiDB-lite"/>
    </source>
</evidence>
<protein>
    <submittedName>
        <fullName evidence="3">Uncharacterized protein</fullName>
    </submittedName>
</protein>
<evidence type="ECO:0000313" key="4">
    <source>
        <dbReference type="Proteomes" id="UP000812966"/>
    </source>
</evidence>